<dbReference type="Proteomes" id="UP000294933">
    <property type="component" value="Unassembled WGS sequence"/>
</dbReference>
<feature type="region of interest" description="Disordered" evidence="1">
    <location>
        <begin position="250"/>
        <end position="324"/>
    </location>
</feature>
<dbReference type="EMBL" id="ML170209">
    <property type="protein sequence ID" value="TDL18328.1"/>
    <property type="molecule type" value="Genomic_DNA"/>
</dbReference>
<accession>A0A4Y7PTB3</accession>
<name>A0A4Y7PTB3_9AGAM</name>
<dbReference type="AlphaFoldDB" id="A0A4Y7PTB3"/>
<proteinExistence type="predicted"/>
<keyword evidence="3" id="KW-1185">Reference proteome</keyword>
<sequence length="324" mass="35180">MAAKFATRAKGTRTGVLAGQIAQSGKWRRDIKPNLAMDSVRVAAEEAVPETAGRETLSWSEARGTAMSNDVVGLECYWDELQRVDRLNIGDEADFVTAGILAPARELEHWGRSGREVVEERRASMGTFTTNANPKLNAGTKILAGSGGIFNSTSTNMGRRHHHDFPKGSHQMEVYASPNAYGYEYESDSGILSPLMTSDEFFIDLGVPAGSVGAFTGIHRSLLGREQSDQTLPTSTCVECHHWDLLLEHATQSPNTPPPVLDQRTQHHNENSTGTMVSDGGALKPSPRCSGVQPRRQAWWKARDSEDGAADSGEGGCEAMRRGK</sequence>
<gene>
    <name evidence="2" type="ORF">BD410DRAFT_806642</name>
</gene>
<evidence type="ECO:0000313" key="2">
    <source>
        <dbReference type="EMBL" id="TDL18328.1"/>
    </source>
</evidence>
<protein>
    <submittedName>
        <fullName evidence="2">Uncharacterized protein</fullName>
    </submittedName>
</protein>
<evidence type="ECO:0000313" key="3">
    <source>
        <dbReference type="Proteomes" id="UP000294933"/>
    </source>
</evidence>
<dbReference type="VEuPathDB" id="FungiDB:BD410DRAFT_806642"/>
<organism evidence="2 3">
    <name type="scientific">Rickenella mellea</name>
    <dbReference type="NCBI Taxonomy" id="50990"/>
    <lineage>
        <taxon>Eukaryota</taxon>
        <taxon>Fungi</taxon>
        <taxon>Dikarya</taxon>
        <taxon>Basidiomycota</taxon>
        <taxon>Agaricomycotina</taxon>
        <taxon>Agaricomycetes</taxon>
        <taxon>Hymenochaetales</taxon>
        <taxon>Rickenellaceae</taxon>
        <taxon>Rickenella</taxon>
    </lineage>
</organism>
<evidence type="ECO:0000256" key="1">
    <source>
        <dbReference type="SAM" id="MobiDB-lite"/>
    </source>
</evidence>
<reference evidence="2 3" key="1">
    <citation type="submission" date="2018-06" db="EMBL/GenBank/DDBJ databases">
        <title>A transcriptomic atlas of mushroom development highlights an independent origin of complex multicellularity.</title>
        <authorList>
            <consortium name="DOE Joint Genome Institute"/>
            <person name="Krizsan K."/>
            <person name="Almasi E."/>
            <person name="Merenyi Z."/>
            <person name="Sahu N."/>
            <person name="Viragh M."/>
            <person name="Koszo T."/>
            <person name="Mondo S."/>
            <person name="Kiss B."/>
            <person name="Balint B."/>
            <person name="Kues U."/>
            <person name="Barry K."/>
            <person name="Hegedus J.C."/>
            <person name="Henrissat B."/>
            <person name="Johnson J."/>
            <person name="Lipzen A."/>
            <person name="Ohm R."/>
            <person name="Nagy I."/>
            <person name="Pangilinan J."/>
            <person name="Yan J."/>
            <person name="Xiong Y."/>
            <person name="Grigoriev I.V."/>
            <person name="Hibbett D.S."/>
            <person name="Nagy L.G."/>
        </authorList>
    </citation>
    <scope>NUCLEOTIDE SEQUENCE [LARGE SCALE GENOMIC DNA]</scope>
    <source>
        <strain evidence="2 3">SZMC22713</strain>
    </source>
</reference>